<dbReference type="EMBL" id="LK056657">
    <property type="protein sequence ID" value="CDU22734.1"/>
    <property type="molecule type" value="Genomic_DNA"/>
</dbReference>
<proteinExistence type="predicted"/>
<reference evidence="2" key="1">
    <citation type="submission" date="2014-06" db="EMBL/GenBank/DDBJ databases">
        <authorList>
            <person name="Ju J."/>
            <person name="Zhang J."/>
        </authorList>
    </citation>
    <scope>NUCLEOTIDE SEQUENCE</scope>
    <source>
        <strain evidence="2">SscI8</strain>
    </source>
</reference>
<protein>
    <submittedName>
        <fullName evidence="2">Uncharacterized protein</fullName>
    </submittedName>
</protein>
<sequence>MSTSFTEAGPSRLSINPTSMRCARPVRHVHLLDRSALLLTPSYHTADEDEEVSRAGSIDLGLDSSSDHASSFGFGSVPTSASHRSVPFSLRPMASEMVRPPEVVRPTPPERCPSVMR</sequence>
<feature type="region of interest" description="Disordered" evidence="1">
    <location>
        <begin position="98"/>
        <end position="117"/>
    </location>
</feature>
<name>A0A127Z9J0_9BASI</name>
<gene>
    <name evidence="2" type="ORF">SPSC_01364</name>
</gene>
<dbReference type="OrthoDB" id="10512646at2759"/>
<evidence type="ECO:0000256" key="1">
    <source>
        <dbReference type="SAM" id="MobiDB-lite"/>
    </source>
</evidence>
<accession>A0A127Z9J0</accession>
<evidence type="ECO:0000313" key="2">
    <source>
        <dbReference type="EMBL" id="CDU22734.1"/>
    </source>
</evidence>
<organism evidence="2">
    <name type="scientific">Sporisorium scitamineum</name>
    <dbReference type="NCBI Taxonomy" id="49012"/>
    <lineage>
        <taxon>Eukaryota</taxon>
        <taxon>Fungi</taxon>
        <taxon>Dikarya</taxon>
        <taxon>Basidiomycota</taxon>
        <taxon>Ustilaginomycotina</taxon>
        <taxon>Ustilaginomycetes</taxon>
        <taxon>Ustilaginales</taxon>
        <taxon>Ustilaginaceae</taxon>
        <taxon>Sporisorium</taxon>
    </lineage>
</organism>
<dbReference type="AlphaFoldDB" id="A0A127Z9J0"/>